<evidence type="ECO:0000313" key="4">
    <source>
        <dbReference type="Proteomes" id="UP000009168"/>
    </source>
</evidence>
<proteinExistence type="predicted"/>
<keyword evidence="4" id="KW-1185">Reference proteome</keyword>
<accession>I7M902</accession>
<feature type="compositionally biased region" description="Low complexity" evidence="2">
    <location>
        <begin position="719"/>
        <end position="734"/>
    </location>
</feature>
<dbReference type="RefSeq" id="XP_001020627.2">
    <property type="nucleotide sequence ID" value="XM_001020627.2"/>
</dbReference>
<evidence type="ECO:0008006" key="5">
    <source>
        <dbReference type="Google" id="ProtNLM"/>
    </source>
</evidence>
<dbReference type="PANTHER" id="PTHR31859:SF1">
    <property type="entry name" value="TETRATRICOPEPTIDE REPEAT PROTEIN 39C"/>
    <property type="match status" value="1"/>
</dbReference>
<protein>
    <recommendedName>
        <fullName evidence="5">Tetratricopeptide repeat protein</fullName>
    </recommendedName>
</protein>
<dbReference type="PANTHER" id="PTHR31859">
    <property type="entry name" value="TETRATRICOPEPTIDE REPEAT PROTEIN 39 FAMILY MEMBER"/>
    <property type="match status" value="1"/>
</dbReference>
<feature type="region of interest" description="Disordered" evidence="2">
    <location>
        <begin position="712"/>
        <end position="751"/>
    </location>
</feature>
<feature type="compositionally biased region" description="Polar residues" evidence="2">
    <location>
        <begin position="831"/>
        <end position="842"/>
    </location>
</feature>
<sequence length="1537" mass="180084">MKSNSSICMQQTTVFQRQLLIKYGHILKKQIQRWYEINLKEQSIDYFLSRNTNKLKGKIPFKQIASIEAQVKSLNQELVVGDGKFQNYIHIFLSNQKQIYLFQQDIIHLDQLMNVLNMYQRGQRQQENKITNMETFRYQEKSDNNSAKNKNIYEKQEIEFVQVIPTEHSCYVQLMPESVSQRNIAINKQEIQNEESINNSLKSNIKSSYIKEDENVKKISKKTHQIEKKIQKQENQKKKIQSKIPAKEELNNTSANRAHVTIDQFEDQCLKFNDEITEVLSREETENTNRVHIFSKLQNFNENFQIQKIKKQIHNSSNNLYKLTQDSNYDNNIIKTNQSNYNLNNIQQPLSASNQDQYKYTTLPSLQSQLIKNPISNAHHQSTTSFKQFPDIPLNTTTLGNSNIGNSFRFNTYMDSHRENDQLINYPCQDQDLSNILLNREIDRNTYSLIQQQEIKFQDEDEENPMHLSTTIRQRIDKQCSNETQNKQEYQQQSNYDYQQRQSISEIQSESNLASIKQLNCEIKGKPFLKESITLELQNEFKKQSYFYQEFNTLLTLNTQYLGGSLINTKTLNVNKRNSIQSYKNNRSLTLDQATEKSVQSYTPKQRDMFLQGSITNRTIAGNSIKQYLSQDCESQNQFGPLIFPIQEDYDGYSEDYYINSDKDIDQQSDLNESNSQKNRFLNRNNLIYSSTKYCSKKFPRSSNFNASFMRSERKDTDSINSNHQQKSSQNQENGNLSKQNGTTQVSSNKFQGTRLNQIPIEVYYQKKFQSDSNLLIDFGSETTDANQIFQEDDQINASNNMLAIQKVQLVTKTKSDQDSQQALSYREHSNNLTQLNSQPQTPHIKDYDNSQNQQIQQNQILNLNLPQQYINQSTLNVQNSAIYSNTPIKSEYNVAFSPSRYFKQNNLDVQSINNASLEISKREQSLASLKSHNLSKIGLDKAMKLVWDFQFTKAACVFEDFSNQENVNMIIGHIYMLLIQFLISLKIDFAEKLCKLCEQVIDHIINQRAKNNIYLSLVQEINLTEMYLIKGILQFSLDKKIQGLFSLKNAFKYYQKCQSATLNLVNSLKKNHRLKLNLLEGLSNLAKSALQESFKKVLSFFGQTFDLDKGLKTLLQVSQADNNDQQNSSSSKINQLQFDQEQLNNKNLEDQKYIEYIKASSGEDDLSFTSHVATIVLSLYYIWREKNPNPIVNLINQKLKQYPKSPIYYWISYLINFEKRENLKAINDINKALSKANSFSKSCLSFKFEKSLFLTSNLRWNEASQILGQIGVQLLNFEEFKFEEFKQMLQKAKINSNYFSNFYRSCVIDYKPEKHFFIGISSLLLSQVACLIQQNQLDFAKEWLLLSQYFKKHSYLNIFLSNDIHNLSQIYLRRKNFNLVKYEIMYFTKTITKIPNSLIDQLILEINEEEISLKQKQIKSNEDQKELAIEQSSCIFLKILVGCLQFDDKMIEKGEQELAKIPKYVNDSKYSDFSYLFHHSYYWICKFYFLQQKYDEALKNIKQMQKFSTKIFSLSQQADNILKIIKNQEYENKEQK</sequence>
<keyword evidence="1" id="KW-0175">Coiled coil</keyword>
<evidence type="ECO:0000256" key="1">
    <source>
        <dbReference type="SAM" id="Coils"/>
    </source>
</evidence>
<dbReference type="InterPro" id="IPR019412">
    <property type="entry name" value="IML2/TPR_39"/>
</dbReference>
<organism evidence="3 4">
    <name type="scientific">Tetrahymena thermophila (strain SB210)</name>
    <dbReference type="NCBI Taxonomy" id="312017"/>
    <lineage>
        <taxon>Eukaryota</taxon>
        <taxon>Sar</taxon>
        <taxon>Alveolata</taxon>
        <taxon>Ciliophora</taxon>
        <taxon>Intramacronucleata</taxon>
        <taxon>Oligohymenophorea</taxon>
        <taxon>Hymenostomatida</taxon>
        <taxon>Tetrahymenina</taxon>
        <taxon>Tetrahymenidae</taxon>
        <taxon>Tetrahymena</taxon>
    </lineage>
</organism>
<feature type="compositionally biased region" description="Polar residues" evidence="2">
    <location>
        <begin position="735"/>
        <end position="751"/>
    </location>
</feature>
<dbReference type="InParanoid" id="I7M902"/>
<feature type="region of interest" description="Disordered" evidence="2">
    <location>
        <begin position="831"/>
        <end position="853"/>
    </location>
</feature>
<reference evidence="4" key="1">
    <citation type="journal article" date="2006" name="PLoS Biol.">
        <title>Macronuclear genome sequence of the ciliate Tetrahymena thermophila, a model eukaryote.</title>
        <authorList>
            <person name="Eisen J.A."/>
            <person name="Coyne R.S."/>
            <person name="Wu M."/>
            <person name="Wu D."/>
            <person name="Thiagarajan M."/>
            <person name="Wortman J.R."/>
            <person name="Badger J.H."/>
            <person name="Ren Q."/>
            <person name="Amedeo P."/>
            <person name="Jones K.M."/>
            <person name="Tallon L.J."/>
            <person name="Delcher A.L."/>
            <person name="Salzberg S.L."/>
            <person name="Silva J.C."/>
            <person name="Haas B.J."/>
            <person name="Majoros W.H."/>
            <person name="Farzad M."/>
            <person name="Carlton J.M."/>
            <person name="Smith R.K. Jr."/>
            <person name="Garg J."/>
            <person name="Pearlman R.E."/>
            <person name="Karrer K.M."/>
            <person name="Sun L."/>
            <person name="Manning G."/>
            <person name="Elde N.C."/>
            <person name="Turkewitz A.P."/>
            <person name="Asai D.J."/>
            <person name="Wilkes D.E."/>
            <person name="Wang Y."/>
            <person name="Cai H."/>
            <person name="Collins K."/>
            <person name="Stewart B.A."/>
            <person name="Lee S.R."/>
            <person name="Wilamowska K."/>
            <person name="Weinberg Z."/>
            <person name="Ruzzo W.L."/>
            <person name="Wloga D."/>
            <person name="Gaertig J."/>
            <person name="Frankel J."/>
            <person name="Tsao C.-C."/>
            <person name="Gorovsky M.A."/>
            <person name="Keeling P.J."/>
            <person name="Waller R.F."/>
            <person name="Patron N.J."/>
            <person name="Cherry J.M."/>
            <person name="Stover N.A."/>
            <person name="Krieger C.J."/>
            <person name="del Toro C."/>
            <person name="Ryder H.F."/>
            <person name="Williamson S.C."/>
            <person name="Barbeau R.A."/>
            <person name="Hamilton E.P."/>
            <person name="Orias E."/>
        </authorList>
    </citation>
    <scope>NUCLEOTIDE SEQUENCE [LARGE SCALE GENOMIC DNA]</scope>
    <source>
        <strain evidence="4">SB210</strain>
    </source>
</reference>
<name>I7M902_TETTS</name>
<feature type="coiled-coil region" evidence="1">
    <location>
        <begin position="216"/>
        <end position="250"/>
    </location>
</feature>
<evidence type="ECO:0000256" key="2">
    <source>
        <dbReference type="SAM" id="MobiDB-lite"/>
    </source>
</evidence>
<dbReference type="KEGG" id="tet:TTHERM_00219560"/>
<evidence type="ECO:0000313" key="3">
    <source>
        <dbReference type="EMBL" id="EAS00382.2"/>
    </source>
</evidence>
<dbReference type="Proteomes" id="UP000009168">
    <property type="component" value="Unassembled WGS sequence"/>
</dbReference>
<dbReference type="GeneID" id="7839473"/>
<dbReference type="EMBL" id="GG662621">
    <property type="protein sequence ID" value="EAS00382.2"/>
    <property type="molecule type" value="Genomic_DNA"/>
</dbReference>
<gene>
    <name evidence="3" type="ORF">TTHERM_00219560</name>
</gene>